<dbReference type="Gene3D" id="4.10.70.10">
    <property type="entry name" value="Disintegrin domain"/>
    <property type="match status" value="1"/>
</dbReference>
<dbReference type="PROSITE" id="PS50026">
    <property type="entry name" value="EGF_3"/>
    <property type="match status" value="1"/>
</dbReference>
<feature type="binding site" evidence="8">
    <location>
        <position position="526"/>
    </location>
    <ligand>
        <name>Zn(2+)</name>
        <dbReference type="ChEBI" id="CHEBI:29105"/>
        <note>catalytic</note>
    </ligand>
</feature>
<keyword evidence="5 7" id="KW-1015">Disulfide bond</keyword>
<dbReference type="SUPFAM" id="SSF55486">
    <property type="entry name" value="Metalloproteases ('zincins'), catalytic domain"/>
    <property type="match status" value="1"/>
</dbReference>
<evidence type="ECO:0000259" key="11">
    <source>
        <dbReference type="PROSITE" id="PS50026"/>
    </source>
</evidence>
<feature type="disulfide bond" evidence="7">
    <location>
        <begin position="850"/>
        <end position="859"/>
    </location>
</feature>
<dbReference type="Pfam" id="PF01421">
    <property type="entry name" value="Reprolysin"/>
    <property type="match status" value="1"/>
</dbReference>
<feature type="compositionally biased region" description="Polar residues" evidence="9">
    <location>
        <begin position="997"/>
        <end position="1009"/>
    </location>
</feature>
<dbReference type="InterPro" id="IPR018358">
    <property type="entry name" value="Disintegrin_CS"/>
</dbReference>
<keyword evidence="7" id="KW-0245">EGF-like domain</keyword>
<feature type="domain" description="EGF-like" evidence="11">
    <location>
        <begin position="828"/>
        <end position="860"/>
    </location>
</feature>
<evidence type="ECO:0000256" key="10">
    <source>
        <dbReference type="SAM" id="Phobius"/>
    </source>
</evidence>
<dbReference type="InterPro" id="IPR006586">
    <property type="entry name" value="ADAM_Cys-rich"/>
</dbReference>
<comment type="caution">
    <text evidence="14">The sequence shown here is derived from an EMBL/GenBank/DDBJ whole genome shotgun (WGS) entry which is preliminary data.</text>
</comment>
<dbReference type="SMART" id="SM00050">
    <property type="entry name" value="DISIN"/>
    <property type="match status" value="1"/>
</dbReference>
<feature type="disulfide bond" evidence="7">
    <location>
        <begin position="832"/>
        <end position="842"/>
    </location>
</feature>
<dbReference type="InterPro" id="IPR036436">
    <property type="entry name" value="Disintegrin_dom_sf"/>
</dbReference>
<evidence type="ECO:0000313" key="14">
    <source>
        <dbReference type="EMBL" id="CAJ0954223.1"/>
    </source>
</evidence>
<dbReference type="SMART" id="SM00608">
    <property type="entry name" value="ACR"/>
    <property type="match status" value="1"/>
</dbReference>
<keyword evidence="8" id="KW-0862">Zinc</keyword>
<dbReference type="Proteomes" id="UP001176940">
    <property type="component" value="Unassembled WGS sequence"/>
</dbReference>
<accession>A0ABN9LYG1</accession>
<dbReference type="InterPro" id="IPR001762">
    <property type="entry name" value="Disintegrin_dom"/>
</dbReference>
<feature type="disulfide bond" evidence="6">
    <location>
        <begin position="652"/>
        <end position="672"/>
    </location>
</feature>
<evidence type="ECO:0000256" key="5">
    <source>
        <dbReference type="ARBA" id="ARBA00023157"/>
    </source>
</evidence>
<feature type="compositionally biased region" description="Pro residues" evidence="9">
    <location>
        <begin position="1039"/>
        <end position="1048"/>
    </location>
</feature>
<feature type="domain" description="Peptidase M12B" evidence="13">
    <location>
        <begin position="387"/>
        <end position="586"/>
    </location>
</feature>
<dbReference type="PANTHER" id="PTHR11905">
    <property type="entry name" value="ADAM A DISINTEGRIN AND METALLOPROTEASE DOMAIN"/>
    <property type="match status" value="1"/>
</dbReference>
<dbReference type="PANTHER" id="PTHR11905:SF38">
    <property type="entry name" value="DISINTEGRIN AND METALLOPROTEINASE DOMAIN-CONTAINING PROTEIN 33"/>
    <property type="match status" value="1"/>
</dbReference>
<evidence type="ECO:0000256" key="1">
    <source>
        <dbReference type="ARBA" id="ARBA00004479"/>
    </source>
</evidence>
<proteinExistence type="predicted"/>
<keyword evidence="4 10" id="KW-0472">Membrane</keyword>
<dbReference type="InterPro" id="IPR000742">
    <property type="entry name" value="EGF"/>
</dbReference>
<name>A0ABN9LYG1_9NEOB</name>
<evidence type="ECO:0000256" key="8">
    <source>
        <dbReference type="PROSITE-ProRule" id="PRU00276"/>
    </source>
</evidence>
<feature type="region of interest" description="Disordered" evidence="9">
    <location>
        <begin position="981"/>
        <end position="1050"/>
    </location>
</feature>
<dbReference type="PROSITE" id="PS01186">
    <property type="entry name" value="EGF_2"/>
    <property type="match status" value="1"/>
</dbReference>
<dbReference type="Gene3D" id="3.40.390.10">
    <property type="entry name" value="Collagenase (Catalytic Domain)"/>
    <property type="match status" value="1"/>
</dbReference>
<evidence type="ECO:0000313" key="15">
    <source>
        <dbReference type="Proteomes" id="UP001176940"/>
    </source>
</evidence>
<evidence type="ECO:0000259" key="13">
    <source>
        <dbReference type="PROSITE" id="PS50215"/>
    </source>
</evidence>
<dbReference type="PROSITE" id="PS00427">
    <property type="entry name" value="DISINTEGRIN_1"/>
    <property type="match status" value="1"/>
</dbReference>
<comment type="subcellular location">
    <subcellularLocation>
        <location evidence="1">Membrane</location>
        <topology evidence="1">Single-pass type I membrane protein</topology>
    </subcellularLocation>
</comment>
<dbReference type="Pfam" id="PF00200">
    <property type="entry name" value="Disintegrin"/>
    <property type="match status" value="1"/>
</dbReference>
<protein>
    <submittedName>
        <fullName evidence="14">Uncharacterized protein</fullName>
    </submittedName>
</protein>
<dbReference type="InterPro" id="IPR034027">
    <property type="entry name" value="Reprolysin_adamalysin"/>
</dbReference>
<dbReference type="Pfam" id="PF01562">
    <property type="entry name" value="Pep_M12B_propep"/>
    <property type="match status" value="1"/>
</dbReference>
<evidence type="ECO:0000256" key="6">
    <source>
        <dbReference type="PROSITE-ProRule" id="PRU00068"/>
    </source>
</evidence>
<dbReference type="CDD" id="cd04269">
    <property type="entry name" value="ZnMc_adamalysin_II_like"/>
    <property type="match status" value="1"/>
</dbReference>
<feature type="binding site" evidence="8">
    <location>
        <position position="522"/>
    </location>
    <ligand>
        <name>Zn(2+)</name>
        <dbReference type="ChEBI" id="CHEBI:29105"/>
        <note>catalytic</note>
    </ligand>
</feature>
<evidence type="ECO:0000256" key="2">
    <source>
        <dbReference type="ARBA" id="ARBA00022692"/>
    </source>
</evidence>
<feature type="active site" evidence="8">
    <location>
        <position position="523"/>
    </location>
</feature>
<dbReference type="InterPro" id="IPR002870">
    <property type="entry name" value="Peptidase_M12B_N"/>
</dbReference>
<dbReference type="PROSITE" id="PS50215">
    <property type="entry name" value="ADAM_MEPRO"/>
    <property type="match status" value="1"/>
</dbReference>
<dbReference type="EMBL" id="CAUEEQ010037983">
    <property type="protein sequence ID" value="CAJ0954223.1"/>
    <property type="molecule type" value="Genomic_DNA"/>
</dbReference>
<feature type="binding site" evidence="8">
    <location>
        <position position="532"/>
    </location>
    <ligand>
        <name>Zn(2+)</name>
        <dbReference type="ChEBI" id="CHEBI:29105"/>
        <note>catalytic</note>
    </ligand>
</feature>
<feature type="region of interest" description="Disordered" evidence="9">
    <location>
        <begin position="1"/>
        <end position="255"/>
    </location>
</feature>
<dbReference type="Pfam" id="PF08516">
    <property type="entry name" value="ADAM_CR"/>
    <property type="match status" value="1"/>
</dbReference>
<comment type="caution">
    <text evidence="7">Lacks conserved residue(s) required for the propagation of feature annotation.</text>
</comment>
<evidence type="ECO:0000256" key="4">
    <source>
        <dbReference type="ARBA" id="ARBA00023136"/>
    </source>
</evidence>
<evidence type="ECO:0000256" key="7">
    <source>
        <dbReference type="PROSITE-ProRule" id="PRU00076"/>
    </source>
</evidence>
<keyword evidence="3 10" id="KW-1133">Transmembrane helix</keyword>
<organism evidence="14 15">
    <name type="scientific">Ranitomeya imitator</name>
    <name type="common">mimic poison frog</name>
    <dbReference type="NCBI Taxonomy" id="111125"/>
    <lineage>
        <taxon>Eukaryota</taxon>
        <taxon>Metazoa</taxon>
        <taxon>Chordata</taxon>
        <taxon>Craniata</taxon>
        <taxon>Vertebrata</taxon>
        <taxon>Euteleostomi</taxon>
        <taxon>Amphibia</taxon>
        <taxon>Batrachia</taxon>
        <taxon>Anura</taxon>
        <taxon>Neobatrachia</taxon>
        <taxon>Hyloidea</taxon>
        <taxon>Dendrobatidae</taxon>
        <taxon>Dendrobatinae</taxon>
        <taxon>Ranitomeya</taxon>
    </lineage>
</organism>
<gene>
    <name evidence="14" type="ORF">RIMI_LOCUS14614014</name>
</gene>
<keyword evidence="8" id="KW-0479">Metal-binding</keyword>
<feature type="compositionally biased region" description="Basic and acidic residues" evidence="9">
    <location>
        <begin position="986"/>
        <end position="996"/>
    </location>
</feature>
<reference evidence="14" key="1">
    <citation type="submission" date="2023-07" db="EMBL/GenBank/DDBJ databases">
        <authorList>
            <person name="Stuckert A."/>
        </authorList>
    </citation>
    <scope>NUCLEOTIDE SEQUENCE</scope>
</reference>
<dbReference type="PROSITE" id="PS50214">
    <property type="entry name" value="DISINTEGRIN_2"/>
    <property type="match status" value="1"/>
</dbReference>
<dbReference type="PRINTS" id="PR00289">
    <property type="entry name" value="DISINTEGRIN"/>
</dbReference>
<keyword evidence="2 10" id="KW-0812">Transmembrane</keyword>
<keyword evidence="15" id="KW-1185">Reference proteome</keyword>
<evidence type="ECO:0000256" key="9">
    <source>
        <dbReference type="SAM" id="MobiDB-lite"/>
    </source>
</evidence>
<dbReference type="InterPro" id="IPR024079">
    <property type="entry name" value="MetalloPept_cat_dom_sf"/>
</dbReference>
<feature type="domain" description="Disintegrin" evidence="12">
    <location>
        <begin position="594"/>
        <end position="680"/>
    </location>
</feature>
<feature type="transmembrane region" description="Helical" evidence="10">
    <location>
        <begin position="881"/>
        <end position="904"/>
    </location>
</feature>
<sequence>MSPTTRAAATSPTTQAAATSPTTRAAANSPTTCAAATSPTTRAAAMSPTTRAAATSPTTRAAAMSPTTRAAATSPTTRAAATSTTTRAAATSPTTQADTTSPTTHTAATSPTTRAAATSPTTRAAASSPTTRAAATSPTTRAAATSPTTRAAATSPTTRTAATSPTTRAAAMSPTTRAAATSPTTRAAATLPTTRAAATSPTTHAAATSPTTRAAATSPATRAAATSPATHAAATSQATQAAAMSPTTRAAAMSPTTRAAASLLFSPGFTETHYTADGEPVTVAPDHTEHCYYHGQVKGHAASSVALSTCSGISGLIILSANNSFYLHPRTGPSSQTHILYQTRHLPIKAGGCGHEGPPNPATTHLEDFTSQPGHHRMKRNVWGAQKYMELYIVADHSLYLKQNKDLGQTKQRIKEIANFVDKFYMSVNIKVALIGLEVWTERDLCDIHVDANESLRSFLTWKQKLKNKKKHDNAQLITGVTFKGTTIGMAPLEGMCTADNSGGVSMDHSELAIGAAATMAHEIGHNFGLSHDKEHCCVEATPEQGGCIMAAATGHPFPRKFSSCSQQQLRGYFQKGGGMCLFNMPDTKDLVMAKKCGNGFLEEGEQCDCGEPEECTNPCCNAVDCTLKAGAQCAHGDCCQDCKLTSAGTLCREKSGACDLPEFCRGDAAFCPANVYMLDGSPCSYGEAYCMNGMCLTHGQQCVHLWGAGARPAQDICFIDVNKAGDKYGNCGKDTQGKFIRCKPKDAKCGKIQCESSAQKPKHENTVSMDTTIQINGHEVKCRGTHSYSVQEEEGDSSDPGLVMTGTKCGDGMVCKDRQCQNASFFEWDKCIARCNGHGVCNSKGNCHCNAGWGPPFCETSGDGGSIDSGPVPDDFQEGLIVFLLLLFLVILPLIGFGMYYWYKTPDSQLKKWVNKSRAKCRMGTGHRQQPARGHSSTIFTQRSFPPPAASPAAQKLMVCFSWETWGLAGQLSAGQHCSATGATKHPDTKDKHTAETIQTSSTSQVLPTHTAKQDGQHSKLLPPKKPLPSCPVRTPQVNPPRKPLPGNPVHKECFMVKTPVKPPLTNSAVQMKALHWPKPGSRVQATAAAFLQKQ</sequence>
<evidence type="ECO:0000256" key="3">
    <source>
        <dbReference type="ARBA" id="ARBA00022989"/>
    </source>
</evidence>
<evidence type="ECO:0000259" key="12">
    <source>
        <dbReference type="PROSITE" id="PS50214"/>
    </source>
</evidence>
<dbReference type="SUPFAM" id="SSF57552">
    <property type="entry name" value="Blood coagulation inhibitor (disintegrin)"/>
    <property type="match status" value="1"/>
</dbReference>
<dbReference type="InterPro" id="IPR001590">
    <property type="entry name" value="Peptidase_M12B"/>
</dbReference>